<dbReference type="RefSeq" id="WP_154207620.1">
    <property type="nucleotide sequence ID" value="NZ_CP104382.1"/>
</dbReference>
<evidence type="ECO:0000256" key="2">
    <source>
        <dbReference type="ARBA" id="ARBA00023015"/>
    </source>
</evidence>
<accession>A0A7X2HPL9</accession>
<dbReference type="SUPFAM" id="SSF46955">
    <property type="entry name" value="Putative DNA-binding domain"/>
    <property type="match status" value="1"/>
</dbReference>
<keyword evidence="4" id="KW-0804">Transcription</keyword>
<gene>
    <name evidence="6" type="ORF">GJQ57_17080</name>
</gene>
<evidence type="ECO:0000259" key="5">
    <source>
        <dbReference type="PROSITE" id="PS50937"/>
    </source>
</evidence>
<dbReference type="EMBL" id="WJYN01000006">
    <property type="protein sequence ID" value="MRT00358.1"/>
    <property type="molecule type" value="Genomic_DNA"/>
</dbReference>
<evidence type="ECO:0000313" key="6">
    <source>
        <dbReference type="EMBL" id="MRT00358.1"/>
    </source>
</evidence>
<dbReference type="Gene3D" id="1.10.1660.10">
    <property type="match status" value="1"/>
</dbReference>
<keyword evidence="3" id="KW-0238">DNA-binding</keyword>
<name>A0A7X2HPL9_RALPI</name>
<dbReference type="PROSITE" id="PS50937">
    <property type="entry name" value="HTH_MERR_2"/>
    <property type="match status" value="1"/>
</dbReference>
<dbReference type="GO" id="GO:0003677">
    <property type="term" value="F:DNA binding"/>
    <property type="evidence" value="ECO:0007669"/>
    <property type="project" value="UniProtKB-KW"/>
</dbReference>
<evidence type="ECO:0000256" key="1">
    <source>
        <dbReference type="ARBA" id="ARBA00022491"/>
    </source>
</evidence>
<dbReference type="AlphaFoldDB" id="A0A7X2HPL9"/>
<evidence type="ECO:0000256" key="3">
    <source>
        <dbReference type="ARBA" id="ARBA00023125"/>
    </source>
</evidence>
<dbReference type="CDD" id="cd01104">
    <property type="entry name" value="HTH_MlrA-CarA"/>
    <property type="match status" value="1"/>
</dbReference>
<sequence length="328" mass="35510">METHVPHEDNAAPMYRSGTAARMAKMPVSTLRVWEQRYGVISPAKSESGQRLYSSEDVKRLVLLRSLVNQGHAIGAIAHADSAELQQLLETSAAAETPVPAPSSTAISLAVCGTVLAERVRRRKATLASLGIEPVIALPALDGEAPLEQLPHADALIVEAASLHPETAEALLAAARRSGASAVGVIYSFGTVRATDMLRAAGVRLYREPNAHGELDQVLQELAQLVRVDAVYGKLEPLRRNARRFSDRQLEIFANASQTIACECPRHLVGLIRQLDAFERFSDGCAVRSALDEQLHRHLGDVANRARLMLEDAMEFAIRAETLNPPAG</sequence>
<dbReference type="SMART" id="SM00422">
    <property type="entry name" value="HTH_MERR"/>
    <property type="match status" value="1"/>
</dbReference>
<dbReference type="Pfam" id="PF13411">
    <property type="entry name" value="MerR_1"/>
    <property type="match status" value="1"/>
</dbReference>
<dbReference type="InterPro" id="IPR009061">
    <property type="entry name" value="DNA-bd_dom_put_sf"/>
</dbReference>
<keyword evidence="2" id="KW-0805">Transcription regulation</keyword>
<reference evidence="6 7" key="1">
    <citation type="submission" date="2019-11" db="EMBL/GenBank/DDBJ databases">
        <title>Phenotypic characterization of an OXA-22 and OXA-60 co-producing Ralstonia pickettii clinical strain.</title>
        <authorList>
            <person name="He F."/>
        </authorList>
    </citation>
    <scope>NUCLEOTIDE SEQUENCE [LARGE SCALE GENOMIC DNA]</scope>
    <source>
        <strain evidence="6 7">PSLESD1</strain>
    </source>
</reference>
<dbReference type="PANTHER" id="PTHR30204:SF69">
    <property type="entry name" value="MERR-FAMILY TRANSCRIPTIONAL REGULATOR"/>
    <property type="match status" value="1"/>
</dbReference>
<feature type="domain" description="HTH merR-type" evidence="5">
    <location>
        <begin position="14"/>
        <end position="83"/>
    </location>
</feature>
<keyword evidence="1" id="KW-0678">Repressor</keyword>
<evidence type="ECO:0000313" key="7">
    <source>
        <dbReference type="Proteomes" id="UP000441032"/>
    </source>
</evidence>
<dbReference type="Proteomes" id="UP000441032">
    <property type="component" value="Unassembled WGS sequence"/>
</dbReference>
<dbReference type="GO" id="GO:0003700">
    <property type="term" value="F:DNA-binding transcription factor activity"/>
    <property type="evidence" value="ECO:0007669"/>
    <property type="project" value="InterPro"/>
</dbReference>
<organism evidence="6 7">
    <name type="scientific">Ralstonia pickettii</name>
    <name type="common">Burkholderia pickettii</name>
    <dbReference type="NCBI Taxonomy" id="329"/>
    <lineage>
        <taxon>Bacteria</taxon>
        <taxon>Pseudomonadati</taxon>
        <taxon>Pseudomonadota</taxon>
        <taxon>Betaproteobacteria</taxon>
        <taxon>Burkholderiales</taxon>
        <taxon>Burkholderiaceae</taxon>
        <taxon>Ralstonia</taxon>
    </lineage>
</organism>
<dbReference type="InterPro" id="IPR000551">
    <property type="entry name" value="MerR-type_HTH_dom"/>
</dbReference>
<proteinExistence type="predicted"/>
<dbReference type="PANTHER" id="PTHR30204">
    <property type="entry name" value="REDOX-CYCLING DRUG-SENSING TRANSCRIPTIONAL ACTIVATOR SOXR"/>
    <property type="match status" value="1"/>
</dbReference>
<protein>
    <submittedName>
        <fullName evidence="6">MerR family transcriptional regulator</fullName>
    </submittedName>
</protein>
<comment type="caution">
    <text evidence="6">The sequence shown here is derived from an EMBL/GenBank/DDBJ whole genome shotgun (WGS) entry which is preliminary data.</text>
</comment>
<evidence type="ECO:0000256" key="4">
    <source>
        <dbReference type="ARBA" id="ARBA00023163"/>
    </source>
</evidence>
<dbReference type="InterPro" id="IPR047057">
    <property type="entry name" value="MerR_fam"/>
</dbReference>